<dbReference type="KEGG" id="vie:OL234_07805"/>
<dbReference type="PANTHER" id="PTHR30461">
    <property type="entry name" value="DNA-INVERTASE FROM LAMBDOID PROPHAGE"/>
    <property type="match status" value="1"/>
</dbReference>
<evidence type="ECO:0000256" key="2">
    <source>
        <dbReference type="ARBA" id="ARBA00023172"/>
    </source>
</evidence>
<dbReference type="InterPro" id="IPR036162">
    <property type="entry name" value="Resolvase-like_N_sf"/>
</dbReference>
<keyword evidence="1" id="KW-0238">DNA-binding</keyword>
<dbReference type="Proteomes" id="UP001179647">
    <property type="component" value="Chromosome"/>
</dbReference>
<dbReference type="GO" id="GO:0000150">
    <property type="term" value="F:DNA strand exchange activity"/>
    <property type="evidence" value="ECO:0007669"/>
    <property type="project" value="InterPro"/>
</dbReference>
<evidence type="ECO:0000313" key="5">
    <source>
        <dbReference type="Proteomes" id="UP001179647"/>
    </source>
</evidence>
<reference evidence="4" key="1">
    <citation type="submission" date="2022-10" db="EMBL/GenBank/DDBJ databases">
        <title>Vagococcus sp. isolated from poultry meat.</title>
        <authorList>
            <person name="Johansson P."/>
            <person name="Bjorkroth J."/>
        </authorList>
    </citation>
    <scope>NUCLEOTIDE SEQUENCE</scope>
    <source>
        <strain evidence="4">STAA11</strain>
    </source>
</reference>
<dbReference type="InterPro" id="IPR006119">
    <property type="entry name" value="Resolv_N"/>
</dbReference>
<dbReference type="EMBL" id="CP110232">
    <property type="protein sequence ID" value="WEG72879.1"/>
    <property type="molecule type" value="Genomic_DNA"/>
</dbReference>
<feature type="domain" description="Resolvase/invertase-type recombinase catalytic" evidence="3">
    <location>
        <begin position="2"/>
        <end position="137"/>
    </location>
</feature>
<dbReference type="Gene3D" id="3.40.50.1390">
    <property type="entry name" value="Resolvase, N-terminal catalytic domain"/>
    <property type="match status" value="1"/>
</dbReference>
<dbReference type="Pfam" id="PF00239">
    <property type="entry name" value="Resolvase"/>
    <property type="match status" value="1"/>
</dbReference>
<sequence>MNVVGYAYATEDKKYLSSQLESLGKYGCDRIVLETDLFTGGGHPHKELENSLSEMSSGDQLIVYELVCLGKSIIQLAELVAVLREKNIELVVVNRRPGLEDVDNKTYMAMIEAMSATEKIIIRERTSRGLEQARKNGRVGGRPKISKETVEKIQFLYKNNKHTLREIADECDISLGTAYKYTQAR</sequence>
<dbReference type="PANTHER" id="PTHR30461:SF2">
    <property type="entry name" value="SERINE RECOMBINASE PINE-RELATED"/>
    <property type="match status" value="1"/>
</dbReference>
<name>A0AAF0CTU0_9ENTE</name>
<protein>
    <submittedName>
        <fullName evidence="4">Recombinase family protein</fullName>
    </submittedName>
</protein>
<dbReference type="RefSeq" id="WP_275468682.1">
    <property type="nucleotide sequence ID" value="NZ_CP110232.1"/>
</dbReference>
<evidence type="ECO:0000259" key="3">
    <source>
        <dbReference type="PROSITE" id="PS51736"/>
    </source>
</evidence>
<dbReference type="AlphaFoldDB" id="A0AAF0CTU0"/>
<keyword evidence="5" id="KW-1185">Reference proteome</keyword>
<dbReference type="SUPFAM" id="SSF53041">
    <property type="entry name" value="Resolvase-like"/>
    <property type="match status" value="1"/>
</dbReference>
<dbReference type="InterPro" id="IPR050639">
    <property type="entry name" value="SSR_resolvase"/>
</dbReference>
<dbReference type="GO" id="GO:0003677">
    <property type="term" value="F:DNA binding"/>
    <property type="evidence" value="ECO:0007669"/>
    <property type="project" value="UniProtKB-KW"/>
</dbReference>
<accession>A0AAF0CTU0</accession>
<dbReference type="Gene3D" id="1.10.10.60">
    <property type="entry name" value="Homeodomain-like"/>
    <property type="match status" value="1"/>
</dbReference>
<proteinExistence type="predicted"/>
<keyword evidence="2" id="KW-0233">DNA recombination</keyword>
<dbReference type="SMART" id="SM00857">
    <property type="entry name" value="Resolvase"/>
    <property type="match status" value="1"/>
</dbReference>
<dbReference type="PROSITE" id="PS51736">
    <property type="entry name" value="RECOMBINASES_3"/>
    <property type="match status" value="1"/>
</dbReference>
<evidence type="ECO:0000313" key="4">
    <source>
        <dbReference type="EMBL" id="WEG72879.1"/>
    </source>
</evidence>
<organism evidence="4 5">
    <name type="scientific">Vagococcus intermedius</name>
    <dbReference type="NCBI Taxonomy" id="2991418"/>
    <lineage>
        <taxon>Bacteria</taxon>
        <taxon>Bacillati</taxon>
        <taxon>Bacillota</taxon>
        <taxon>Bacilli</taxon>
        <taxon>Lactobacillales</taxon>
        <taxon>Enterococcaceae</taxon>
        <taxon>Vagococcus</taxon>
    </lineage>
</organism>
<evidence type="ECO:0000256" key="1">
    <source>
        <dbReference type="ARBA" id="ARBA00023125"/>
    </source>
</evidence>
<gene>
    <name evidence="4" type="ORF">OL234_07805</name>
</gene>